<comment type="caution">
    <text evidence="1">The sequence shown here is derived from an EMBL/GenBank/DDBJ whole genome shotgun (WGS) entry which is preliminary data.</text>
</comment>
<evidence type="ECO:0000313" key="2">
    <source>
        <dbReference type="Proteomes" id="UP000813420"/>
    </source>
</evidence>
<reference evidence="1" key="1">
    <citation type="journal article" date="2021" name="PeerJ">
        <title>Extensive microbial diversity within the chicken gut microbiome revealed by metagenomics and culture.</title>
        <authorList>
            <person name="Gilroy R."/>
            <person name="Ravi A."/>
            <person name="Getino M."/>
            <person name="Pursley I."/>
            <person name="Horton D.L."/>
            <person name="Alikhan N.F."/>
            <person name="Baker D."/>
            <person name="Gharbi K."/>
            <person name="Hall N."/>
            <person name="Watson M."/>
            <person name="Adriaenssens E.M."/>
            <person name="Foster-Nyarko E."/>
            <person name="Jarju S."/>
            <person name="Secka A."/>
            <person name="Antonio M."/>
            <person name="Oren A."/>
            <person name="Chaudhuri R.R."/>
            <person name="La Ragione R."/>
            <person name="Hildebrand F."/>
            <person name="Pallen M.J."/>
        </authorList>
    </citation>
    <scope>NUCLEOTIDE SEQUENCE</scope>
    <source>
        <strain evidence="1">USAMLcec4-12693</strain>
    </source>
</reference>
<dbReference type="AlphaFoldDB" id="A0A9D2VXA6"/>
<dbReference type="EMBL" id="DYXE01000048">
    <property type="protein sequence ID" value="HJH49589.1"/>
    <property type="molecule type" value="Genomic_DNA"/>
</dbReference>
<organism evidence="1 2">
    <name type="scientific">Merdimonas faecis</name>
    <dbReference type="NCBI Taxonomy" id="1653435"/>
    <lineage>
        <taxon>Bacteria</taxon>
        <taxon>Bacillati</taxon>
        <taxon>Bacillota</taxon>
        <taxon>Clostridia</taxon>
        <taxon>Lachnospirales</taxon>
        <taxon>Lachnospiraceae</taxon>
        <taxon>Merdimonas</taxon>
    </lineage>
</organism>
<name>A0A9D2VXA6_9FIRM</name>
<reference evidence="1" key="2">
    <citation type="submission" date="2021-09" db="EMBL/GenBank/DDBJ databases">
        <authorList>
            <person name="Gilroy R."/>
        </authorList>
    </citation>
    <scope>NUCLEOTIDE SEQUENCE</scope>
    <source>
        <strain evidence="1">USAMLcec4-12693</strain>
    </source>
</reference>
<accession>A0A9D2VXA6</accession>
<gene>
    <name evidence="1" type="ORF">K8V39_04930</name>
</gene>
<sequence length="171" mass="19605">MNVFGDTVEVPCREIEELKRQAEEINRRIKELSAPKQIACYVTERPLSTPRNLKDDEPVFGYIDYVDQDAWNAFIKLAKTVHTKSPQFYMSSTHPSMGGRPYIRSTCSKTPRTIEQLSADQVRISAEMLNEMVAIYNRYYVMLHEQVVYDPRDGSGAQLVDVIPPQSEEGE</sequence>
<dbReference type="RefSeq" id="WP_277271845.1">
    <property type="nucleotide sequence ID" value="NZ_DYXE01000048.1"/>
</dbReference>
<proteinExistence type="predicted"/>
<dbReference type="Proteomes" id="UP000813420">
    <property type="component" value="Unassembled WGS sequence"/>
</dbReference>
<evidence type="ECO:0000313" key="1">
    <source>
        <dbReference type="EMBL" id="HJH49589.1"/>
    </source>
</evidence>
<protein>
    <submittedName>
        <fullName evidence="1">Uncharacterized protein</fullName>
    </submittedName>
</protein>